<reference evidence="2" key="2">
    <citation type="submission" date="2015-01" db="EMBL/GenBank/DDBJ databases">
        <title>Evolutionary Origins and Diversification of the Mycorrhizal Mutualists.</title>
        <authorList>
            <consortium name="DOE Joint Genome Institute"/>
            <consortium name="Mycorrhizal Genomics Consortium"/>
            <person name="Kohler A."/>
            <person name="Kuo A."/>
            <person name="Nagy L.G."/>
            <person name="Floudas D."/>
            <person name="Copeland A."/>
            <person name="Barry K.W."/>
            <person name="Cichocki N."/>
            <person name="Veneault-Fourrey C."/>
            <person name="LaButti K."/>
            <person name="Lindquist E.A."/>
            <person name="Lipzen A."/>
            <person name="Lundell T."/>
            <person name="Morin E."/>
            <person name="Murat C."/>
            <person name="Riley R."/>
            <person name="Ohm R."/>
            <person name="Sun H."/>
            <person name="Tunlid A."/>
            <person name="Henrissat B."/>
            <person name="Grigoriev I.V."/>
            <person name="Hibbett D.S."/>
            <person name="Martin F."/>
        </authorList>
    </citation>
    <scope>NUCLEOTIDE SEQUENCE [LARGE SCALE GENOMIC DNA]</scope>
    <source>
        <strain evidence="2">441</strain>
    </source>
</reference>
<organism evidence="1 2">
    <name type="scientific">Pisolithus microcarpus 441</name>
    <dbReference type="NCBI Taxonomy" id="765257"/>
    <lineage>
        <taxon>Eukaryota</taxon>
        <taxon>Fungi</taxon>
        <taxon>Dikarya</taxon>
        <taxon>Basidiomycota</taxon>
        <taxon>Agaricomycotina</taxon>
        <taxon>Agaricomycetes</taxon>
        <taxon>Agaricomycetidae</taxon>
        <taxon>Boletales</taxon>
        <taxon>Sclerodermatineae</taxon>
        <taxon>Pisolithaceae</taxon>
        <taxon>Pisolithus</taxon>
    </lineage>
</organism>
<dbReference type="EMBL" id="KN834002">
    <property type="protein sequence ID" value="KIK13338.1"/>
    <property type="molecule type" value="Genomic_DNA"/>
</dbReference>
<sequence length="141" mass="15969">MVANSSWKLTPESRASTENSTSALRRLKVNKSLHLCIRHFMNVVIKSVTGNMMVAKSECQGGSILPLIVPLYPLKWKSCRGQYDSRIHRGKMSYYVVVPAAREKKIDRLTINMNIANRLSCITALSWSTSPPYLVFFCVFL</sequence>
<evidence type="ECO:0000313" key="1">
    <source>
        <dbReference type="EMBL" id="KIK13338.1"/>
    </source>
</evidence>
<dbReference type="HOGENOM" id="CLU_1826033_0_0_1"/>
<protein>
    <submittedName>
        <fullName evidence="1">Uncharacterized protein</fullName>
    </submittedName>
</protein>
<proteinExistence type="predicted"/>
<reference evidence="1 2" key="1">
    <citation type="submission" date="2014-04" db="EMBL/GenBank/DDBJ databases">
        <authorList>
            <consortium name="DOE Joint Genome Institute"/>
            <person name="Kuo A."/>
            <person name="Kohler A."/>
            <person name="Costa M.D."/>
            <person name="Nagy L.G."/>
            <person name="Floudas D."/>
            <person name="Copeland A."/>
            <person name="Barry K.W."/>
            <person name="Cichocki N."/>
            <person name="Veneault-Fourrey C."/>
            <person name="LaButti K."/>
            <person name="Lindquist E.A."/>
            <person name="Lipzen A."/>
            <person name="Lundell T."/>
            <person name="Morin E."/>
            <person name="Murat C."/>
            <person name="Sun H."/>
            <person name="Tunlid A."/>
            <person name="Henrissat B."/>
            <person name="Grigoriev I.V."/>
            <person name="Hibbett D.S."/>
            <person name="Martin F."/>
            <person name="Nordberg H.P."/>
            <person name="Cantor M.N."/>
            <person name="Hua S.X."/>
        </authorList>
    </citation>
    <scope>NUCLEOTIDE SEQUENCE [LARGE SCALE GENOMIC DNA]</scope>
    <source>
        <strain evidence="1 2">441</strain>
    </source>
</reference>
<dbReference type="Proteomes" id="UP000054018">
    <property type="component" value="Unassembled WGS sequence"/>
</dbReference>
<gene>
    <name evidence="1" type="ORF">PISMIDRAFT_405890</name>
</gene>
<dbReference type="AlphaFoldDB" id="A0A0C9YZT7"/>
<keyword evidence="2" id="KW-1185">Reference proteome</keyword>
<accession>A0A0C9YZT7</accession>
<evidence type="ECO:0000313" key="2">
    <source>
        <dbReference type="Proteomes" id="UP000054018"/>
    </source>
</evidence>
<name>A0A0C9YZT7_9AGAM</name>